<dbReference type="EMBL" id="JACHEF010000001">
    <property type="protein sequence ID" value="MBB6408435.1"/>
    <property type="molecule type" value="Genomic_DNA"/>
</dbReference>
<dbReference type="AlphaFoldDB" id="A0A841PIT0"/>
<gene>
    <name evidence="1" type="ORF">HNQ71_001079</name>
</gene>
<name>A0A841PIT0_9HYPH</name>
<organism evidence="1 2">
    <name type="scientific">Mesorhizobium sangaii</name>
    <dbReference type="NCBI Taxonomy" id="505389"/>
    <lineage>
        <taxon>Bacteria</taxon>
        <taxon>Pseudomonadati</taxon>
        <taxon>Pseudomonadota</taxon>
        <taxon>Alphaproteobacteria</taxon>
        <taxon>Hyphomicrobiales</taxon>
        <taxon>Phyllobacteriaceae</taxon>
        <taxon>Mesorhizobium</taxon>
    </lineage>
</organism>
<protein>
    <submittedName>
        <fullName evidence="1">Uncharacterized protein</fullName>
    </submittedName>
</protein>
<proteinExistence type="predicted"/>
<accession>A0A841PIT0</accession>
<comment type="caution">
    <text evidence="1">The sequence shown here is derived from an EMBL/GenBank/DDBJ whole genome shotgun (WGS) entry which is preliminary data.</text>
</comment>
<evidence type="ECO:0000313" key="2">
    <source>
        <dbReference type="Proteomes" id="UP000556329"/>
    </source>
</evidence>
<reference evidence="1 2" key="1">
    <citation type="submission" date="2020-08" db="EMBL/GenBank/DDBJ databases">
        <title>Genomic Encyclopedia of Type Strains, Phase IV (KMG-IV): sequencing the most valuable type-strain genomes for metagenomic binning, comparative biology and taxonomic classification.</title>
        <authorList>
            <person name="Goeker M."/>
        </authorList>
    </citation>
    <scope>NUCLEOTIDE SEQUENCE [LARGE SCALE GENOMIC DNA]</scope>
    <source>
        <strain evidence="1 2">DSM 100039</strain>
    </source>
</reference>
<sequence>MSEPGEPPFTVLVFDMARTGEPDGELLVPGFGTLEAATAYAIARVRASVEELRKPGITAAELRQLWHLYGEDCSVLNNPVRGSDLLDAFIATPATPAESDWQALAPKLRRFRATLLISNDNDESVWAGGFFREPYRLSGQGLLDRFRDDAIAAFNRKGITPAMPTKILVANHFELPDPPHPPPGDIRPLRCWKVEIEFVCHDVKFGANADGIFAWPEEPGGPALDAMTFLLMADTLAVRGDGPDFANPSDVLSVKVTETDAPPDYPLD</sequence>
<keyword evidence="2" id="KW-1185">Reference proteome</keyword>
<dbReference type="RefSeq" id="WP_184871498.1">
    <property type="nucleotide sequence ID" value="NZ_JACHEF010000001.1"/>
</dbReference>
<evidence type="ECO:0000313" key="1">
    <source>
        <dbReference type="EMBL" id="MBB6408435.1"/>
    </source>
</evidence>
<dbReference type="Proteomes" id="UP000556329">
    <property type="component" value="Unassembled WGS sequence"/>
</dbReference>